<evidence type="ECO:0000256" key="7">
    <source>
        <dbReference type="SAM" id="Phobius"/>
    </source>
</evidence>
<evidence type="ECO:0000313" key="9">
    <source>
        <dbReference type="EMBL" id="MEV8467132.1"/>
    </source>
</evidence>
<evidence type="ECO:0000313" key="10">
    <source>
        <dbReference type="Proteomes" id="UP001553161"/>
    </source>
</evidence>
<protein>
    <submittedName>
        <fullName evidence="9">Wzz/FepE/Etk N-terminal domain-containing protein</fullName>
    </submittedName>
</protein>
<sequence>MKLDLKYYLRVFMRRSPYFILITALFSSIGFSVAMLLPAEYEARATLLVEAEQIPAALAASTVQVQAAEQLQIIEQRLMTRANLLDMANRLGLYQDSDQGNAPTATAIVTDMRNRTTFRTTNTVKPVSRRNAPATTLLTITYRGDSPGKVAEVTNEFVTLVLQENVEIRTEQAGDTLEFFEQEVDRLGTELDTQSARLLEYEAQAGLALPQHLEYLRGRLGSLNAGIDSRARQITVLEDQIKRLEDLFRLTGGVAGASGGQLTPRQQQLEAARQALSDAELIYSQTNPKRAMLAAKVKQLEEQVATEAVTASGLAEEVEDQKISQQEAQFRAQLSDLDSQIELLQTEIEEMNTQIAATEVLIAEAPANGVGLSKLQRDFNNTQGQYNTAVARLSKAATGERIELLAKGQRISVIEQAIRPDRPSSPNRPLIMAGGVGAGMATGLAIILLMELLNKSIRRPVELTNKLGITPIAVLPYIRTDREIFVKRMMVFGAIAFFIIFIPLGMYAIHTLVAPLETILEPFLNRVGYSMI</sequence>
<dbReference type="RefSeq" id="WP_366192907.1">
    <property type="nucleotide sequence ID" value="NZ_JBFBVU010000010.1"/>
</dbReference>
<comment type="subcellular location">
    <subcellularLocation>
        <location evidence="1">Cell membrane</location>
        <topology evidence="1">Multi-pass membrane protein</topology>
    </subcellularLocation>
</comment>
<organism evidence="9 10">
    <name type="scientific">Meridianimarinicoccus marinus</name>
    <dbReference type="NCBI Taxonomy" id="3231483"/>
    <lineage>
        <taxon>Bacteria</taxon>
        <taxon>Pseudomonadati</taxon>
        <taxon>Pseudomonadota</taxon>
        <taxon>Alphaproteobacteria</taxon>
        <taxon>Rhodobacterales</taxon>
        <taxon>Paracoccaceae</taxon>
        <taxon>Meridianimarinicoccus</taxon>
    </lineage>
</organism>
<keyword evidence="4 7" id="KW-1133">Transmembrane helix</keyword>
<feature type="transmembrane region" description="Helical" evidence="7">
    <location>
        <begin position="489"/>
        <end position="509"/>
    </location>
</feature>
<keyword evidence="2" id="KW-1003">Cell membrane</keyword>
<keyword evidence="10" id="KW-1185">Reference proteome</keyword>
<evidence type="ECO:0000256" key="3">
    <source>
        <dbReference type="ARBA" id="ARBA00022692"/>
    </source>
</evidence>
<dbReference type="Pfam" id="PF02706">
    <property type="entry name" value="Wzz"/>
    <property type="match status" value="1"/>
</dbReference>
<feature type="transmembrane region" description="Helical" evidence="7">
    <location>
        <begin position="18"/>
        <end position="37"/>
    </location>
</feature>
<feature type="transmembrane region" description="Helical" evidence="7">
    <location>
        <begin position="430"/>
        <end position="450"/>
    </location>
</feature>
<keyword evidence="5 7" id="KW-0472">Membrane</keyword>
<keyword evidence="6" id="KW-0175">Coiled coil</keyword>
<name>A0ABV3L7X6_9RHOB</name>
<evidence type="ECO:0000256" key="6">
    <source>
        <dbReference type="SAM" id="Coils"/>
    </source>
</evidence>
<comment type="caution">
    <text evidence="9">The sequence shown here is derived from an EMBL/GenBank/DDBJ whole genome shotgun (WGS) entry which is preliminary data.</text>
</comment>
<evidence type="ECO:0000256" key="4">
    <source>
        <dbReference type="ARBA" id="ARBA00022989"/>
    </source>
</evidence>
<accession>A0ABV3L7X6</accession>
<dbReference type="PANTHER" id="PTHR32309">
    <property type="entry name" value="TYROSINE-PROTEIN KINASE"/>
    <property type="match status" value="1"/>
</dbReference>
<feature type="coiled-coil region" evidence="6">
    <location>
        <begin position="327"/>
        <end position="361"/>
    </location>
</feature>
<evidence type="ECO:0000256" key="1">
    <source>
        <dbReference type="ARBA" id="ARBA00004651"/>
    </source>
</evidence>
<dbReference type="InterPro" id="IPR003856">
    <property type="entry name" value="LPS_length_determ_N"/>
</dbReference>
<dbReference type="InterPro" id="IPR050445">
    <property type="entry name" value="Bact_polysacc_biosynth/exp"/>
</dbReference>
<evidence type="ECO:0000256" key="5">
    <source>
        <dbReference type="ARBA" id="ARBA00023136"/>
    </source>
</evidence>
<evidence type="ECO:0000256" key="2">
    <source>
        <dbReference type="ARBA" id="ARBA00022475"/>
    </source>
</evidence>
<dbReference type="EMBL" id="JBFBVU010000010">
    <property type="protein sequence ID" value="MEV8467132.1"/>
    <property type="molecule type" value="Genomic_DNA"/>
</dbReference>
<proteinExistence type="predicted"/>
<feature type="domain" description="Polysaccharide chain length determinant N-terminal" evidence="8">
    <location>
        <begin position="2"/>
        <end position="82"/>
    </location>
</feature>
<evidence type="ECO:0000259" key="8">
    <source>
        <dbReference type="Pfam" id="PF02706"/>
    </source>
</evidence>
<reference evidence="9 10" key="1">
    <citation type="submission" date="2024-07" db="EMBL/GenBank/DDBJ databases">
        <authorList>
            <person name="Kang M."/>
        </authorList>
    </citation>
    <scope>NUCLEOTIDE SEQUENCE [LARGE SCALE GENOMIC DNA]</scope>
    <source>
        <strain evidence="9 10">DFM31</strain>
    </source>
</reference>
<keyword evidence="3 7" id="KW-0812">Transmembrane</keyword>
<dbReference type="PANTHER" id="PTHR32309:SF13">
    <property type="entry name" value="FERRIC ENTEROBACTIN TRANSPORT PROTEIN FEPE"/>
    <property type="match status" value="1"/>
</dbReference>
<gene>
    <name evidence="9" type="ORF">AB0T83_10105</name>
</gene>
<dbReference type="Proteomes" id="UP001553161">
    <property type="component" value="Unassembled WGS sequence"/>
</dbReference>